<evidence type="ECO:0000313" key="2">
    <source>
        <dbReference type="EMBL" id="PLX60598.1"/>
    </source>
</evidence>
<dbReference type="EMBL" id="PKUN01000023">
    <property type="protein sequence ID" value="PLX60598.1"/>
    <property type="molecule type" value="Genomic_DNA"/>
</dbReference>
<dbReference type="PRINTS" id="PR00081">
    <property type="entry name" value="GDHRDH"/>
</dbReference>
<evidence type="ECO:0000313" key="3">
    <source>
        <dbReference type="Proteomes" id="UP000235015"/>
    </source>
</evidence>
<dbReference type="InterPro" id="IPR036291">
    <property type="entry name" value="NAD(P)-bd_dom_sf"/>
</dbReference>
<proteinExistence type="inferred from homology"/>
<dbReference type="InterPro" id="IPR020904">
    <property type="entry name" value="Sc_DH/Rdtase_CS"/>
</dbReference>
<dbReference type="GO" id="GO:0016616">
    <property type="term" value="F:oxidoreductase activity, acting on the CH-OH group of donors, NAD or NADP as acceptor"/>
    <property type="evidence" value="ECO:0007669"/>
    <property type="project" value="TreeGrafter"/>
</dbReference>
<sequence length="277" mass="29484">MHAILRCPERRCLITVQGNQILRLMMKNQALPTAIGVTGASRGIGAATAIELARRGFMVACLNRNCLATACPEGISGDVSSRLVGVQCDIRDEESVQRALQQANNLGSGLFGVINNAGIASGGPSDTYALKDFEETLRTNVIGTFSVCQSAYPFLAANGGGIIVNIGSFWDRIGGKRYAAYCASKAAVAAISRALAVEWAKKNIRVLDVAPGYVRTEMTADHLDQQAMQEHLKGRIPRGYPGEPGDIARFVGSIFVENNSYLTGTTIYIDGAQGISP</sequence>
<dbReference type="Pfam" id="PF13561">
    <property type="entry name" value="adh_short_C2"/>
    <property type="match status" value="1"/>
</dbReference>
<dbReference type="PRINTS" id="PR00080">
    <property type="entry name" value="SDRFAMILY"/>
</dbReference>
<dbReference type="AlphaFoldDB" id="A0A2N6CTZ4"/>
<dbReference type="Gene3D" id="3.40.50.720">
    <property type="entry name" value="NAD(P)-binding Rossmann-like Domain"/>
    <property type="match status" value="1"/>
</dbReference>
<gene>
    <name evidence="2" type="ORF">C0630_14195</name>
</gene>
<evidence type="ECO:0000256" key="1">
    <source>
        <dbReference type="ARBA" id="ARBA00006484"/>
    </source>
</evidence>
<dbReference type="STRING" id="1111735.GCA_000428045_02175"/>
<dbReference type="SUPFAM" id="SSF51735">
    <property type="entry name" value="NAD(P)-binding Rossmann-fold domains"/>
    <property type="match status" value="1"/>
</dbReference>
<accession>A0A2N6CTZ4</accession>
<name>A0A2N6CTZ4_9GAMM</name>
<comment type="caution">
    <text evidence="2">The sequence shown here is derived from an EMBL/GenBank/DDBJ whole genome shotgun (WGS) entry which is preliminary data.</text>
</comment>
<dbReference type="PROSITE" id="PS00061">
    <property type="entry name" value="ADH_SHORT"/>
    <property type="match status" value="1"/>
</dbReference>
<dbReference type="InterPro" id="IPR002347">
    <property type="entry name" value="SDR_fam"/>
</dbReference>
<dbReference type="PANTHER" id="PTHR42760">
    <property type="entry name" value="SHORT-CHAIN DEHYDROGENASES/REDUCTASES FAMILY MEMBER"/>
    <property type="match status" value="1"/>
</dbReference>
<comment type="similarity">
    <text evidence="1">Belongs to the short-chain dehydrogenases/reductases (SDR) family.</text>
</comment>
<dbReference type="Proteomes" id="UP000235015">
    <property type="component" value="Unassembled WGS sequence"/>
</dbReference>
<dbReference type="FunFam" id="3.40.50.720:FF:000084">
    <property type="entry name" value="Short-chain dehydrogenase reductase"/>
    <property type="match status" value="1"/>
</dbReference>
<organism evidence="2 3">
    <name type="scientific">Sedimenticola selenatireducens</name>
    <dbReference type="NCBI Taxonomy" id="191960"/>
    <lineage>
        <taxon>Bacteria</taxon>
        <taxon>Pseudomonadati</taxon>
        <taxon>Pseudomonadota</taxon>
        <taxon>Gammaproteobacteria</taxon>
        <taxon>Chromatiales</taxon>
        <taxon>Sedimenticolaceae</taxon>
        <taxon>Sedimenticola</taxon>
    </lineage>
</organism>
<reference evidence="2 3" key="1">
    <citation type="submission" date="2017-11" db="EMBL/GenBank/DDBJ databases">
        <title>Genome-resolved metagenomics identifies genetic mobility, metabolic interactions, and unexpected diversity in perchlorate-reducing communities.</title>
        <authorList>
            <person name="Barnum T.P."/>
            <person name="Figueroa I.A."/>
            <person name="Carlstrom C.I."/>
            <person name="Lucas L.N."/>
            <person name="Engelbrektson A.L."/>
            <person name="Coates J.D."/>
        </authorList>
    </citation>
    <scope>NUCLEOTIDE SEQUENCE [LARGE SCALE GENOMIC DNA]</scope>
    <source>
        <strain evidence="2">BM301</strain>
    </source>
</reference>
<dbReference type="CDD" id="cd05233">
    <property type="entry name" value="SDR_c"/>
    <property type="match status" value="1"/>
</dbReference>
<protein>
    <submittedName>
        <fullName evidence="2">Short-chain dehydrogenase</fullName>
    </submittedName>
</protein>